<feature type="compositionally biased region" description="Basic and acidic residues" evidence="8">
    <location>
        <begin position="127"/>
        <end position="150"/>
    </location>
</feature>
<evidence type="ECO:0000256" key="7">
    <source>
        <dbReference type="ARBA" id="ARBA00023242"/>
    </source>
</evidence>
<dbReference type="PROSITE" id="PS51294">
    <property type="entry name" value="HTH_MYB"/>
    <property type="match status" value="2"/>
</dbReference>
<evidence type="ECO:0000256" key="3">
    <source>
        <dbReference type="ARBA" id="ARBA00022728"/>
    </source>
</evidence>
<proteinExistence type="inferred from homology"/>
<dbReference type="CDD" id="cd11659">
    <property type="entry name" value="SANT_CDC5_II"/>
    <property type="match status" value="1"/>
</dbReference>
<accession>A0ABR2WDP3</accession>
<feature type="domain" description="Myb-like" evidence="9">
    <location>
        <begin position="2"/>
        <end position="53"/>
    </location>
</feature>
<feature type="region of interest" description="Disordered" evidence="8">
    <location>
        <begin position="220"/>
        <end position="293"/>
    </location>
</feature>
<dbReference type="Pfam" id="PF13921">
    <property type="entry name" value="Myb_DNA-bind_6"/>
    <property type="match status" value="1"/>
</dbReference>
<dbReference type="PANTHER" id="PTHR45885:SF1">
    <property type="entry name" value="CELL DIVISION CYCLE 5-LIKE PROTEIN"/>
    <property type="match status" value="1"/>
</dbReference>
<evidence type="ECO:0000256" key="1">
    <source>
        <dbReference type="ARBA" id="ARBA00010506"/>
    </source>
</evidence>
<feature type="domain" description="Myb-like" evidence="9">
    <location>
        <begin position="54"/>
        <end position="103"/>
    </location>
</feature>
<evidence type="ECO:0000259" key="9">
    <source>
        <dbReference type="PROSITE" id="PS50090"/>
    </source>
</evidence>
<feature type="compositionally biased region" description="Basic and acidic residues" evidence="8">
    <location>
        <begin position="248"/>
        <end position="270"/>
    </location>
</feature>
<reference evidence="11 12" key="1">
    <citation type="submission" date="2023-04" db="EMBL/GenBank/DDBJ databases">
        <title>Genome of Basidiobolus ranarum AG-B5.</title>
        <authorList>
            <person name="Stajich J.E."/>
            <person name="Carter-House D."/>
            <person name="Gryganskyi A."/>
        </authorList>
    </citation>
    <scope>NUCLEOTIDE SEQUENCE [LARGE SCALE GENOMIC DNA]</scope>
    <source>
        <strain evidence="11 12">AG-B5</strain>
    </source>
</reference>
<keyword evidence="12" id="KW-1185">Reference proteome</keyword>
<evidence type="ECO:0000256" key="6">
    <source>
        <dbReference type="ARBA" id="ARBA00023187"/>
    </source>
</evidence>
<comment type="caution">
    <text evidence="11">The sequence shown here is derived from an EMBL/GenBank/DDBJ whole genome shotgun (WGS) entry which is preliminary data.</text>
</comment>
<dbReference type="InterPro" id="IPR047242">
    <property type="entry name" value="CDC5L/Cef1"/>
</dbReference>
<comment type="similarity">
    <text evidence="1">Belongs to the CEF1 family.</text>
</comment>
<dbReference type="SUPFAM" id="SSF46689">
    <property type="entry name" value="Homeodomain-like"/>
    <property type="match status" value="1"/>
</dbReference>
<dbReference type="PANTHER" id="PTHR45885">
    <property type="entry name" value="CELL DIVISION CYCLE 5-LIKE PROTEIN"/>
    <property type="match status" value="1"/>
</dbReference>
<dbReference type="PROSITE" id="PS50090">
    <property type="entry name" value="MYB_LIKE"/>
    <property type="match status" value="2"/>
</dbReference>
<evidence type="ECO:0000313" key="11">
    <source>
        <dbReference type="EMBL" id="KAK9759608.1"/>
    </source>
</evidence>
<keyword evidence="6" id="KW-0508">mRNA splicing</keyword>
<dbReference type="EMBL" id="JASJQH010003477">
    <property type="protein sequence ID" value="KAK9759608.1"/>
    <property type="molecule type" value="Genomic_DNA"/>
</dbReference>
<dbReference type="InterPro" id="IPR009057">
    <property type="entry name" value="Homeodomain-like_sf"/>
</dbReference>
<dbReference type="InterPro" id="IPR001005">
    <property type="entry name" value="SANT/Myb"/>
</dbReference>
<feature type="domain" description="HTH myb-type" evidence="10">
    <location>
        <begin position="58"/>
        <end position="107"/>
    </location>
</feature>
<dbReference type="InterPro" id="IPR047240">
    <property type="entry name" value="SANT_CDC5L_II"/>
</dbReference>
<feature type="region of interest" description="Disordered" evidence="8">
    <location>
        <begin position="114"/>
        <end position="160"/>
    </location>
</feature>
<dbReference type="Proteomes" id="UP001479436">
    <property type="component" value="Unassembled WGS sequence"/>
</dbReference>
<evidence type="ECO:0000256" key="4">
    <source>
        <dbReference type="ARBA" id="ARBA00022737"/>
    </source>
</evidence>
<gene>
    <name evidence="11" type="primary">CEF1</name>
    <name evidence="11" type="ORF">K7432_017215</name>
</gene>
<feature type="domain" description="HTH myb-type" evidence="10">
    <location>
        <begin position="1"/>
        <end position="57"/>
    </location>
</feature>
<evidence type="ECO:0000256" key="8">
    <source>
        <dbReference type="SAM" id="MobiDB-lite"/>
    </source>
</evidence>
<evidence type="ECO:0000259" key="10">
    <source>
        <dbReference type="PROSITE" id="PS51294"/>
    </source>
</evidence>
<dbReference type="SMART" id="SM00717">
    <property type="entry name" value="SANT"/>
    <property type="match status" value="2"/>
</dbReference>
<feature type="non-terminal residue" evidence="11">
    <location>
        <position position="393"/>
    </location>
</feature>
<evidence type="ECO:0000313" key="12">
    <source>
        <dbReference type="Proteomes" id="UP001479436"/>
    </source>
</evidence>
<keyword evidence="4" id="KW-0677">Repeat</keyword>
<keyword evidence="5" id="KW-0238">DNA-binding</keyword>
<dbReference type="CDD" id="cd00167">
    <property type="entry name" value="SANT"/>
    <property type="match status" value="1"/>
</dbReference>
<evidence type="ECO:0000256" key="5">
    <source>
        <dbReference type="ARBA" id="ARBA00023125"/>
    </source>
</evidence>
<keyword evidence="2" id="KW-0507">mRNA processing</keyword>
<sequence length="393" mass="44164">MRVLIKGGVWKNTEDEILKAAVMKYGKNQWARISSLLVRKSPKQCKARWYEWLDPSIKKTEWSKEEDEKLLHLAKLMPTQWRTIAPIVGRTASQCLERYQHLLDEAEQKEGADLGLIGAGDTGPSADDVRRLRPGEIDPDPESKAARPDPVDMDEDEKEMLSEARARLANTQGKKAKRKAREKQLEEARRLAALQKRRELKAAGIDIRIKKKRKGMDYNADIPLEKKPAPGFYDTNEEANRPVQRMKSHLDLQKLEGKRRADVEAEERKKDAKKQKQKKDNGEVSFVPGSSMQLNKLNEAQQLTRRKKLVLPSPQVGESELEEIVKIGMAGENARSIAEESSVDATRGLLGTYSSIQSGLTARTPRTPAAADTVMMEALNLRALTSAQTPLLG</sequence>
<name>A0ABR2WDP3_9FUNG</name>
<organism evidence="11 12">
    <name type="scientific">Basidiobolus ranarum</name>
    <dbReference type="NCBI Taxonomy" id="34480"/>
    <lineage>
        <taxon>Eukaryota</taxon>
        <taxon>Fungi</taxon>
        <taxon>Fungi incertae sedis</taxon>
        <taxon>Zoopagomycota</taxon>
        <taxon>Entomophthoromycotina</taxon>
        <taxon>Basidiobolomycetes</taxon>
        <taxon>Basidiobolales</taxon>
        <taxon>Basidiobolaceae</taxon>
        <taxon>Basidiobolus</taxon>
    </lineage>
</organism>
<protein>
    <submittedName>
        <fullName evidence="11">Pre-mRNA-splicing factor cef1</fullName>
    </submittedName>
</protein>
<keyword evidence="7" id="KW-0539">Nucleus</keyword>
<dbReference type="Gene3D" id="1.10.10.60">
    <property type="entry name" value="Homeodomain-like"/>
    <property type="match status" value="2"/>
</dbReference>
<keyword evidence="3" id="KW-0747">Spliceosome</keyword>
<evidence type="ECO:0000256" key="2">
    <source>
        <dbReference type="ARBA" id="ARBA00022664"/>
    </source>
</evidence>
<dbReference type="InterPro" id="IPR017930">
    <property type="entry name" value="Myb_dom"/>
</dbReference>